<accession>A0A930UWE1</accession>
<reference evidence="1" key="1">
    <citation type="submission" date="2020-11" db="EMBL/GenBank/DDBJ databases">
        <title>Gallibacterium anatis 1637, full genome, WGS.</title>
        <authorList>
            <person name="Laishevtcev A.I."/>
            <person name="Yakimova E.A."/>
            <person name="Petkovich D."/>
            <person name="Stepanova T.V."/>
            <person name="Kalendr R.S."/>
            <person name="Rubalsky E.O."/>
            <person name="Zulkarneev E.R."/>
            <person name="Aleshkin A.V."/>
        </authorList>
    </citation>
    <scope>NUCLEOTIDE SEQUENCE</scope>
    <source>
        <strain evidence="1">1637</strain>
    </source>
</reference>
<proteinExistence type="predicted"/>
<protein>
    <recommendedName>
        <fullName evidence="2">Trimeric autotransporter adhesin YadA-like stalk domain-containing protein</fullName>
    </recommendedName>
</protein>
<dbReference type="AlphaFoldDB" id="A0A930UWE1"/>
<sequence length="210" mass="22302">MAKELQDLTSVTTVDETNGTKTTVSGKGITTDGKVVVNNGKTGDEAKEFVTIDKGTDGSGTDKEYGKIGLDGKNGSNATITIDRGTKSLNDDVNIGVDPSQPVSETNKSATMDRITYTTTGPNKTVINHEVATLDDGFFLTTSKDVTDNKAVAKVKLNNTIKFTDGANTKVSTVESKDGVHELHIDVTGLPMTYTVSQTVVPMHQLAYPK</sequence>
<gene>
    <name evidence="1" type="ORF">INT80_03290</name>
</gene>
<dbReference type="EMBL" id="JADION010000006">
    <property type="protein sequence ID" value="MBF4102329.1"/>
    <property type="molecule type" value="Genomic_DNA"/>
</dbReference>
<evidence type="ECO:0008006" key="2">
    <source>
        <dbReference type="Google" id="ProtNLM"/>
    </source>
</evidence>
<organism evidence="1">
    <name type="scientific">Gallibacterium anatis</name>
    <dbReference type="NCBI Taxonomy" id="750"/>
    <lineage>
        <taxon>Bacteria</taxon>
        <taxon>Pseudomonadati</taxon>
        <taxon>Pseudomonadota</taxon>
        <taxon>Gammaproteobacteria</taxon>
        <taxon>Pasteurellales</taxon>
        <taxon>Pasteurellaceae</taxon>
        <taxon>Gallibacterium</taxon>
    </lineage>
</organism>
<name>A0A930UWE1_9PAST</name>
<evidence type="ECO:0000313" key="1">
    <source>
        <dbReference type="EMBL" id="MBF4102329.1"/>
    </source>
</evidence>
<comment type="caution">
    <text evidence="1">The sequence shown here is derived from an EMBL/GenBank/DDBJ whole genome shotgun (WGS) entry which is preliminary data.</text>
</comment>